<proteinExistence type="predicted"/>
<dbReference type="GO" id="GO:0005524">
    <property type="term" value="F:ATP binding"/>
    <property type="evidence" value="ECO:0007669"/>
    <property type="project" value="UniProtKB-KW"/>
</dbReference>
<reference evidence="5 6" key="1">
    <citation type="submission" date="2019-06" db="EMBL/GenBank/DDBJ databases">
        <title>Sequencing the genomes of 1000 actinobacteria strains.</title>
        <authorList>
            <person name="Klenk H.-P."/>
        </authorList>
    </citation>
    <scope>NUCLEOTIDE SEQUENCE [LARGE SCALE GENOMIC DNA]</scope>
    <source>
        <strain evidence="5 6">DSM 24617</strain>
    </source>
</reference>
<dbReference type="Gene3D" id="2.40.100.10">
    <property type="entry name" value="Cyclophilin-like"/>
    <property type="match status" value="1"/>
</dbReference>
<dbReference type="InterPro" id="IPR010016">
    <property type="entry name" value="PxpB"/>
</dbReference>
<keyword evidence="1" id="KW-0547">Nucleotide-binding</keyword>
<evidence type="ECO:0000313" key="5">
    <source>
        <dbReference type="EMBL" id="TQL32264.1"/>
    </source>
</evidence>
<keyword evidence="3" id="KW-0067">ATP-binding</keyword>
<evidence type="ECO:0000256" key="3">
    <source>
        <dbReference type="ARBA" id="ARBA00022840"/>
    </source>
</evidence>
<dbReference type="OrthoDB" id="9768696at2"/>
<dbReference type="SMART" id="SM00796">
    <property type="entry name" value="AHS1"/>
    <property type="match status" value="1"/>
</dbReference>
<dbReference type="SUPFAM" id="SSF50891">
    <property type="entry name" value="Cyclophilin-like"/>
    <property type="match status" value="1"/>
</dbReference>
<dbReference type="InterPro" id="IPR029000">
    <property type="entry name" value="Cyclophilin-like_dom_sf"/>
</dbReference>
<dbReference type="SUPFAM" id="SSF160467">
    <property type="entry name" value="PH0987 N-terminal domain-like"/>
    <property type="match status" value="1"/>
</dbReference>
<dbReference type="PANTHER" id="PTHR34698">
    <property type="entry name" value="5-OXOPROLINASE SUBUNIT B"/>
    <property type="match status" value="1"/>
</dbReference>
<evidence type="ECO:0000256" key="2">
    <source>
        <dbReference type="ARBA" id="ARBA00022801"/>
    </source>
</evidence>
<feature type="domain" description="Carboxyltransferase" evidence="4">
    <location>
        <begin position="1"/>
        <end position="192"/>
    </location>
</feature>
<keyword evidence="6" id="KW-1185">Reference proteome</keyword>
<protein>
    <submittedName>
        <fullName evidence="5">KipI family sensor histidine kinase inhibitor</fullName>
    </submittedName>
</protein>
<accession>A0A542X900</accession>
<name>A0A542X900_9MICO</name>
<organism evidence="5 6">
    <name type="scientific">Barrientosiimonas humi</name>
    <dbReference type="NCBI Taxonomy" id="999931"/>
    <lineage>
        <taxon>Bacteria</taxon>
        <taxon>Bacillati</taxon>
        <taxon>Actinomycetota</taxon>
        <taxon>Actinomycetes</taxon>
        <taxon>Micrococcales</taxon>
        <taxon>Dermacoccaceae</taxon>
        <taxon>Barrientosiimonas</taxon>
    </lineage>
</organism>
<sequence length="206" mass="21864">MRLLPVGEQALLVELDEPGHRRALTAALHAEPPPGVREIVPASRTVLLVLDPGVDPSALADDLRGRPLETPTAPAADAPTVTVPVTYDGPDLAEVATLLDVSPEEVVRRHTAQTWTCEFLGFTPGFGYLSGERDDLAVPRRDTPRTRIPAGSVALAAGLSAVYPSDSPGGWQIVGRTDVTLFDPDRDPPSLLQPGTLVRFTDGEAP</sequence>
<evidence type="ECO:0000259" key="4">
    <source>
        <dbReference type="SMART" id="SM00796"/>
    </source>
</evidence>
<dbReference type="RefSeq" id="WP_142004389.1">
    <property type="nucleotide sequence ID" value="NZ_CAJTBP010000001.1"/>
</dbReference>
<dbReference type="InterPro" id="IPR003833">
    <property type="entry name" value="CT_C_D"/>
</dbReference>
<dbReference type="PANTHER" id="PTHR34698:SF2">
    <property type="entry name" value="5-OXOPROLINASE SUBUNIT B"/>
    <property type="match status" value="1"/>
</dbReference>
<dbReference type="Proteomes" id="UP000318336">
    <property type="component" value="Unassembled WGS sequence"/>
</dbReference>
<gene>
    <name evidence="5" type="ORF">FB554_0384</name>
</gene>
<dbReference type="Pfam" id="PF02682">
    <property type="entry name" value="CT_C_D"/>
    <property type="match status" value="1"/>
</dbReference>
<evidence type="ECO:0000256" key="1">
    <source>
        <dbReference type="ARBA" id="ARBA00022741"/>
    </source>
</evidence>
<dbReference type="AlphaFoldDB" id="A0A542X900"/>
<evidence type="ECO:0000313" key="6">
    <source>
        <dbReference type="Proteomes" id="UP000318336"/>
    </source>
</evidence>
<dbReference type="EMBL" id="VFOK01000001">
    <property type="protein sequence ID" value="TQL32264.1"/>
    <property type="molecule type" value="Genomic_DNA"/>
</dbReference>
<keyword evidence="2" id="KW-0378">Hydrolase</keyword>
<comment type="caution">
    <text evidence="5">The sequence shown here is derived from an EMBL/GenBank/DDBJ whole genome shotgun (WGS) entry which is preliminary data.</text>
</comment>
<dbReference type="Gene3D" id="3.30.1360.40">
    <property type="match status" value="1"/>
</dbReference>
<dbReference type="GO" id="GO:0016787">
    <property type="term" value="F:hydrolase activity"/>
    <property type="evidence" value="ECO:0007669"/>
    <property type="project" value="UniProtKB-KW"/>
</dbReference>